<dbReference type="EMBL" id="JACIDZ010000027">
    <property type="protein sequence ID" value="MBB4124594.1"/>
    <property type="molecule type" value="Genomic_DNA"/>
</dbReference>
<dbReference type="InterPro" id="IPR036849">
    <property type="entry name" value="Enolase-like_C_sf"/>
</dbReference>
<evidence type="ECO:0000256" key="3">
    <source>
        <dbReference type="ARBA" id="ARBA00022842"/>
    </source>
</evidence>
<feature type="domain" description="Mandelate racemase/muconate lactonizing enzyme C-terminal" evidence="4">
    <location>
        <begin position="114"/>
        <end position="217"/>
    </location>
</feature>
<dbReference type="SMART" id="SM00922">
    <property type="entry name" value="MR_MLE"/>
    <property type="match status" value="1"/>
</dbReference>
<reference evidence="5 6" key="1">
    <citation type="submission" date="2020-08" db="EMBL/GenBank/DDBJ databases">
        <title>Genomic Encyclopedia of Type Strains, Phase IV (KMG-IV): sequencing the most valuable type-strain genomes for metagenomic binning, comparative biology and taxonomic classification.</title>
        <authorList>
            <person name="Goeker M."/>
        </authorList>
    </citation>
    <scope>NUCLEOTIDE SEQUENCE [LARGE SCALE GENOMIC DNA]</scope>
    <source>
        <strain evidence="5 6">DSM 28101</strain>
    </source>
</reference>
<dbReference type="GO" id="GO:0009063">
    <property type="term" value="P:amino acid catabolic process"/>
    <property type="evidence" value="ECO:0007669"/>
    <property type="project" value="InterPro"/>
</dbReference>
<dbReference type="InterPro" id="IPR013342">
    <property type="entry name" value="Mandelate_racemase_C"/>
</dbReference>
<dbReference type="InterPro" id="IPR046945">
    <property type="entry name" value="RHMD-like"/>
</dbReference>
<dbReference type="Gene3D" id="3.20.20.120">
    <property type="entry name" value="Enolase-like C-terminal domain"/>
    <property type="match status" value="1"/>
</dbReference>
<dbReference type="Gene3D" id="3.30.390.10">
    <property type="entry name" value="Enolase-like, N-terminal domain"/>
    <property type="match status" value="1"/>
</dbReference>
<evidence type="ECO:0000256" key="2">
    <source>
        <dbReference type="ARBA" id="ARBA00022723"/>
    </source>
</evidence>
<name>A0A7W6KR55_9HYPH</name>
<dbReference type="InterPro" id="IPR029017">
    <property type="entry name" value="Enolase-like_N"/>
</dbReference>
<evidence type="ECO:0000256" key="1">
    <source>
        <dbReference type="ARBA" id="ARBA00001946"/>
    </source>
</evidence>
<dbReference type="PANTHER" id="PTHR13794">
    <property type="entry name" value="ENOLASE SUPERFAMILY, MANDELATE RACEMASE"/>
    <property type="match status" value="1"/>
</dbReference>
<dbReference type="InterPro" id="IPR029065">
    <property type="entry name" value="Enolase_C-like"/>
</dbReference>
<dbReference type="Pfam" id="PF02746">
    <property type="entry name" value="MR_MLE_N"/>
    <property type="match status" value="1"/>
</dbReference>
<evidence type="ECO:0000313" key="6">
    <source>
        <dbReference type="Proteomes" id="UP000530571"/>
    </source>
</evidence>
<dbReference type="PROSITE" id="PS00908">
    <property type="entry name" value="MR_MLE_1"/>
    <property type="match status" value="1"/>
</dbReference>
<comment type="caution">
    <text evidence="5">The sequence shown here is derived from an EMBL/GenBank/DDBJ whole genome shotgun (WGS) entry which is preliminary data.</text>
</comment>
<keyword evidence="2" id="KW-0479">Metal-binding</keyword>
<dbReference type="InterPro" id="IPR013341">
    <property type="entry name" value="Mandelate_racemase_N_dom"/>
</dbReference>
<evidence type="ECO:0000259" key="4">
    <source>
        <dbReference type="SMART" id="SM00922"/>
    </source>
</evidence>
<dbReference type="Proteomes" id="UP000530571">
    <property type="component" value="Unassembled WGS sequence"/>
</dbReference>
<protein>
    <submittedName>
        <fullName evidence="5">L-alanine-DL-glutamate epimerase-like enolase superfamily enzyme</fullName>
    </submittedName>
</protein>
<sequence length="346" mass="37968">MLTVVAEDGHEGYAFQSPDVIRPSVVDKYLRPALVGEDAFYRERIWQNVEQRQRGSSGQLADKALSAMDQALWDLAGRALNLPVHRLIGGFRDKIAAYGSIMCGDDIPGGLATPDDYGNFAQELVSRGYTAIKLHTWMPPMPGAPDPRNDVRACAAVRKAVGPDIALMLDGYHWYNRSDALYIGKALEELDFLWFEEPMDEASMSSYAWLSANLSIPVIGPESMQGKYRTRAEWVRGNASDILRTGMLSAGGLGPVLKTAHLAEANGMNCEIHGNGAANLALCMAVANCVYYERGLLHPHLDYDQPPLYLNAIPDPMDGEGFVHASQLPGLGEDINFDYIRSHAID</sequence>
<proteinExistence type="predicted"/>
<dbReference type="InterPro" id="IPR018110">
    <property type="entry name" value="Mandel_Rmase/mucon_lact_enz_CS"/>
</dbReference>
<comment type="cofactor">
    <cofactor evidence="1">
        <name>Mg(2+)</name>
        <dbReference type="ChEBI" id="CHEBI:18420"/>
    </cofactor>
</comment>
<dbReference type="AlphaFoldDB" id="A0A7W6KR55"/>
<dbReference type="GO" id="GO:0000287">
    <property type="term" value="F:magnesium ion binding"/>
    <property type="evidence" value="ECO:0007669"/>
    <property type="project" value="TreeGrafter"/>
</dbReference>
<evidence type="ECO:0000313" key="5">
    <source>
        <dbReference type="EMBL" id="MBB4124594.1"/>
    </source>
</evidence>
<dbReference type="SUPFAM" id="SSF54826">
    <property type="entry name" value="Enolase N-terminal domain-like"/>
    <property type="match status" value="1"/>
</dbReference>
<dbReference type="GO" id="GO:0016052">
    <property type="term" value="P:carbohydrate catabolic process"/>
    <property type="evidence" value="ECO:0007669"/>
    <property type="project" value="TreeGrafter"/>
</dbReference>
<keyword evidence="3" id="KW-0460">Magnesium</keyword>
<dbReference type="PANTHER" id="PTHR13794:SF58">
    <property type="entry name" value="MITOCHONDRIAL ENOLASE SUPERFAMILY MEMBER 1"/>
    <property type="match status" value="1"/>
</dbReference>
<gene>
    <name evidence="5" type="ORF">GGR30_004554</name>
</gene>
<accession>A0A7W6KR55</accession>
<dbReference type="GO" id="GO:0016836">
    <property type="term" value="F:hydro-lyase activity"/>
    <property type="evidence" value="ECO:0007669"/>
    <property type="project" value="TreeGrafter"/>
</dbReference>
<dbReference type="Pfam" id="PF13378">
    <property type="entry name" value="MR_MLE_C"/>
    <property type="match status" value="1"/>
</dbReference>
<dbReference type="SUPFAM" id="SSF51604">
    <property type="entry name" value="Enolase C-terminal domain-like"/>
    <property type="match status" value="1"/>
</dbReference>
<keyword evidence="6" id="KW-1185">Reference proteome</keyword>
<organism evidence="5 6">
    <name type="scientific">Martelella radicis</name>
    <dbReference type="NCBI Taxonomy" id="1397476"/>
    <lineage>
        <taxon>Bacteria</taxon>
        <taxon>Pseudomonadati</taxon>
        <taxon>Pseudomonadota</taxon>
        <taxon>Alphaproteobacteria</taxon>
        <taxon>Hyphomicrobiales</taxon>
        <taxon>Aurantimonadaceae</taxon>
        <taxon>Martelella</taxon>
    </lineage>
</organism>